<keyword evidence="3" id="KW-1185">Reference proteome</keyword>
<name>G0W3P4_NAUDC</name>
<evidence type="ECO:0008006" key="4">
    <source>
        <dbReference type="Google" id="ProtNLM"/>
    </source>
</evidence>
<dbReference type="eggNOG" id="ENOG502S4ZU">
    <property type="taxonomic scope" value="Eukaryota"/>
</dbReference>
<dbReference type="AlphaFoldDB" id="G0W3P4"/>
<protein>
    <recommendedName>
        <fullName evidence="4">AMP-activated protein kinase glycogen-binding domain-containing protein</fullName>
    </recommendedName>
</protein>
<dbReference type="Gene3D" id="2.60.40.10">
    <property type="entry name" value="Immunoglobulins"/>
    <property type="match status" value="1"/>
</dbReference>
<evidence type="ECO:0000256" key="1">
    <source>
        <dbReference type="SAM" id="MobiDB-lite"/>
    </source>
</evidence>
<gene>
    <name evidence="2" type="primary">NDAI0A02740</name>
    <name evidence="2" type="ordered locus">NDAI_0A02740</name>
</gene>
<evidence type="ECO:0000313" key="2">
    <source>
        <dbReference type="EMBL" id="CCD22432.1"/>
    </source>
</evidence>
<dbReference type="EMBL" id="HE580267">
    <property type="protein sequence ID" value="CCD22432.1"/>
    <property type="molecule type" value="Genomic_DNA"/>
</dbReference>
<evidence type="ECO:0000313" key="3">
    <source>
        <dbReference type="Proteomes" id="UP000000689"/>
    </source>
</evidence>
<dbReference type="RefSeq" id="XP_003667675.1">
    <property type="nucleotide sequence ID" value="XM_003667627.1"/>
</dbReference>
<dbReference type="InterPro" id="IPR013783">
    <property type="entry name" value="Ig-like_fold"/>
</dbReference>
<sequence>MNNNIPKRNMITLSIPETLIRELGYNHQTKILITGTFNNWQYAEDQTEYRLHYDVSKKEYTVDVPKVNGKDRLNFKFVILNANNSGYDEWITLPCFETTIDDQGYINNITDCNTYDKIVDENTEKAPFTLEIGNQYMEPKKDVNDCNIYSTTKKTKIDESSSNEYVNVSSFSELGSTEEIDVELCSVQENMDDTFQLQRTSSNENNTYYCHSNISKDNSGIRDTYDTLTSSVSSSTLVSLSKRSNNTGIRNEKQNR</sequence>
<dbReference type="OrthoDB" id="5873279at2759"/>
<dbReference type="Proteomes" id="UP000000689">
    <property type="component" value="Chromosome 1"/>
</dbReference>
<proteinExistence type="predicted"/>
<reference evidence="2 3" key="1">
    <citation type="journal article" date="2011" name="Proc. Natl. Acad. Sci. U.S.A.">
        <title>Evolutionary erosion of yeast sex chromosomes by mating-type switching accidents.</title>
        <authorList>
            <person name="Gordon J.L."/>
            <person name="Armisen D."/>
            <person name="Proux-Wera E."/>
            <person name="Oheigeartaigh S.S."/>
            <person name="Byrne K.P."/>
            <person name="Wolfe K.H."/>
        </authorList>
    </citation>
    <scope>NUCLEOTIDE SEQUENCE [LARGE SCALE GENOMIC DNA]</scope>
    <source>
        <strain evidence="3">ATCC 10597 / BCRC 20456 / CBS 421 / NBRC 0211 / NRRL Y-12639</strain>
    </source>
</reference>
<dbReference type="OMA" id="VINDKKW"/>
<dbReference type="HOGENOM" id="CLU_1086217_0_0_1"/>
<feature type="region of interest" description="Disordered" evidence="1">
    <location>
        <begin position="236"/>
        <end position="256"/>
    </location>
</feature>
<dbReference type="GeneID" id="11494251"/>
<dbReference type="CDD" id="cd02859">
    <property type="entry name" value="E_set_AMPKbeta_like_N"/>
    <property type="match status" value="1"/>
</dbReference>
<dbReference type="InterPro" id="IPR014756">
    <property type="entry name" value="Ig_E-set"/>
</dbReference>
<dbReference type="KEGG" id="ndi:NDAI_0A02740"/>
<organism evidence="2 3">
    <name type="scientific">Naumovozyma dairenensis (strain ATCC 10597 / BCRC 20456 / CBS 421 / NBRC 0211 / NRRL Y-12639)</name>
    <name type="common">Saccharomyces dairenensis</name>
    <dbReference type="NCBI Taxonomy" id="1071378"/>
    <lineage>
        <taxon>Eukaryota</taxon>
        <taxon>Fungi</taxon>
        <taxon>Dikarya</taxon>
        <taxon>Ascomycota</taxon>
        <taxon>Saccharomycotina</taxon>
        <taxon>Saccharomycetes</taxon>
        <taxon>Saccharomycetales</taxon>
        <taxon>Saccharomycetaceae</taxon>
        <taxon>Naumovozyma</taxon>
    </lineage>
</organism>
<accession>G0W3P4</accession>
<dbReference type="SUPFAM" id="SSF81296">
    <property type="entry name" value="E set domains"/>
    <property type="match status" value="1"/>
</dbReference>